<organism evidence="1 2">
    <name type="scientific">Candidatus Scatousia excrementipullorum</name>
    <dbReference type="NCBI Taxonomy" id="2840936"/>
    <lineage>
        <taxon>Bacteria</taxon>
        <taxon>Candidatus Scatousia</taxon>
    </lineage>
</organism>
<name>A0A9D9H1I3_9BACT</name>
<gene>
    <name evidence="1" type="ORF">IAC76_08485</name>
</gene>
<sequence length="348" mass="39085">MVADSENIVLKTGISKSPINPDLNFRLRLDIAGANIRIADKIITNEATGQFYVDRESGLDMDFDIVKVFNKQWNESRITIWNLSDSTYSEIANKSTAFELYGAWSNDEYALMFRGYPKKFLKQGKTTILTANKGFLKQDANADRRGQNDIPTILTLVDGKISYEDATINKEYKNGVSTEVILKDCIESLGVPIGTMAEIEHITKKNYTARGKTVNVLNHLASMLDFNWCVTNDVFYLFTDEVPAQPYGILLNSGNSSTPERQNDKFKVKTTTIQRANKKKGIAGKKQVSVQKIDNGYMIRTKLLPFLNPGVFCGCDFGELLQGTKFIYKVRHRGNNYGTVATTEVYVA</sequence>
<reference evidence="1" key="2">
    <citation type="journal article" date="2021" name="PeerJ">
        <title>Extensive microbial diversity within the chicken gut microbiome revealed by metagenomics and culture.</title>
        <authorList>
            <person name="Gilroy R."/>
            <person name="Ravi A."/>
            <person name="Getino M."/>
            <person name="Pursley I."/>
            <person name="Horton D.L."/>
            <person name="Alikhan N.F."/>
            <person name="Baker D."/>
            <person name="Gharbi K."/>
            <person name="Hall N."/>
            <person name="Watson M."/>
            <person name="Adriaenssens E.M."/>
            <person name="Foster-Nyarko E."/>
            <person name="Jarju S."/>
            <person name="Secka A."/>
            <person name="Antonio M."/>
            <person name="Oren A."/>
            <person name="Chaudhuri R.R."/>
            <person name="La Ragione R."/>
            <person name="Hildebrand F."/>
            <person name="Pallen M.J."/>
        </authorList>
    </citation>
    <scope>NUCLEOTIDE SEQUENCE</scope>
    <source>
        <strain evidence="1">10192</strain>
    </source>
</reference>
<evidence type="ECO:0000313" key="2">
    <source>
        <dbReference type="Proteomes" id="UP000823632"/>
    </source>
</evidence>
<dbReference type="EMBL" id="JADIND010000193">
    <property type="protein sequence ID" value="MBO8431408.1"/>
    <property type="molecule type" value="Genomic_DNA"/>
</dbReference>
<proteinExistence type="predicted"/>
<dbReference type="Proteomes" id="UP000823632">
    <property type="component" value="Unassembled WGS sequence"/>
</dbReference>
<comment type="caution">
    <text evidence="1">The sequence shown here is derived from an EMBL/GenBank/DDBJ whole genome shotgun (WGS) entry which is preliminary data.</text>
</comment>
<dbReference type="AlphaFoldDB" id="A0A9D9H1I3"/>
<evidence type="ECO:0000313" key="1">
    <source>
        <dbReference type="EMBL" id="MBO8431408.1"/>
    </source>
</evidence>
<accession>A0A9D9H1I3</accession>
<reference evidence="1" key="1">
    <citation type="submission" date="2020-10" db="EMBL/GenBank/DDBJ databases">
        <authorList>
            <person name="Gilroy R."/>
        </authorList>
    </citation>
    <scope>NUCLEOTIDE SEQUENCE</scope>
    <source>
        <strain evidence="1">10192</strain>
    </source>
</reference>
<protein>
    <submittedName>
        <fullName evidence="1">Uncharacterized protein</fullName>
    </submittedName>
</protein>